<organism evidence="8 9">
    <name type="scientific">Candidatus Methanofastidiosum methylothiophilum</name>
    <dbReference type="NCBI Taxonomy" id="1705564"/>
    <lineage>
        <taxon>Archaea</taxon>
        <taxon>Methanobacteriati</taxon>
        <taxon>Methanobacteriota</taxon>
        <taxon>Stenosarchaea group</taxon>
        <taxon>Candidatus Methanofastidiosia</taxon>
        <taxon>Candidatus Methanofastidiosales</taxon>
        <taxon>Candidatus Methanofastidiosaceae</taxon>
        <taxon>Candidatus Methanofastidiosum</taxon>
    </lineage>
</organism>
<dbReference type="GO" id="GO:0000309">
    <property type="term" value="F:nicotinamide-nucleotide adenylyltransferase activity"/>
    <property type="evidence" value="ECO:0007669"/>
    <property type="project" value="UniProtKB-UniRule"/>
</dbReference>
<dbReference type="PANTHER" id="PTHR21342:SF0">
    <property type="entry name" value="BIFUNCTIONAL NMN ADENYLYLTRANSFERASE_NUDIX HYDROLASE"/>
    <property type="match status" value="1"/>
</dbReference>
<comment type="pathway">
    <text evidence="6">Cofactor biosynthesis; NAD(+) biosynthesis; NAD(+) from nicotinamide D-ribonucleotide: step 1/1.</text>
</comment>
<dbReference type="InterPro" id="IPR014729">
    <property type="entry name" value="Rossmann-like_a/b/a_fold"/>
</dbReference>
<comment type="catalytic activity">
    <reaction evidence="6">
        <text>beta-nicotinamide D-ribonucleotide + ATP + H(+) = diphosphate + NAD(+)</text>
        <dbReference type="Rhea" id="RHEA:21360"/>
        <dbReference type="ChEBI" id="CHEBI:14649"/>
        <dbReference type="ChEBI" id="CHEBI:15378"/>
        <dbReference type="ChEBI" id="CHEBI:30616"/>
        <dbReference type="ChEBI" id="CHEBI:33019"/>
        <dbReference type="ChEBI" id="CHEBI:57540"/>
        <dbReference type="EC" id="2.7.7.1"/>
    </reaction>
</comment>
<dbReference type="STRING" id="1705564.APG08_00504"/>
<evidence type="ECO:0000259" key="7">
    <source>
        <dbReference type="Pfam" id="PF01467"/>
    </source>
</evidence>
<protein>
    <recommendedName>
        <fullName evidence="6">Nicotinamide-nucleotide adenylyltransferase</fullName>
        <ecNumber evidence="6">2.7.7.1</ecNumber>
    </recommendedName>
    <alternativeName>
        <fullName evidence="6">NAD(+) diphosphorylase</fullName>
    </alternativeName>
    <alternativeName>
        <fullName evidence="6">NAD(+) pyrophosphorylase</fullName>
    </alternativeName>
    <alternativeName>
        <fullName evidence="6">NMN adenylyltransferase</fullName>
    </alternativeName>
</protein>
<dbReference type="SUPFAM" id="SSF52374">
    <property type="entry name" value="Nucleotidylyl transferase"/>
    <property type="match status" value="1"/>
</dbReference>
<dbReference type="EC" id="2.7.7.1" evidence="6"/>
<dbReference type="UniPathway" id="UPA00253">
    <property type="reaction ID" value="UER00600"/>
</dbReference>
<evidence type="ECO:0000313" key="8">
    <source>
        <dbReference type="EMBL" id="KYC47354.1"/>
    </source>
</evidence>
<keyword evidence="4 6" id="KW-0548">Nucleotidyltransferase</keyword>
<comment type="caution">
    <text evidence="8">The sequence shown here is derived from an EMBL/GenBank/DDBJ whole genome shotgun (WGS) entry which is preliminary data.</text>
</comment>
<evidence type="ECO:0000256" key="4">
    <source>
        <dbReference type="ARBA" id="ARBA00022695"/>
    </source>
</evidence>
<comment type="similarity">
    <text evidence="1 6">Belongs to the archaeal NMN adenylyltransferase family.</text>
</comment>
<dbReference type="GO" id="GO:0005737">
    <property type="term" value="C:cytoplasm"/>
    <property type="evidence" value="ECO:0007669"/>
    <property type="project" value="UniProtKB-SubCell"/>
</dbReference>
<dbReference type="NCBIfam" id="NF002243">
    <property type="entry name" value="PRK01153.1"/>
    <property type="match status" value="1"/>
</dbReference>
<keyword evidence="3 6" id="KW-0808">Transferase</keyword>
<comment type="subcellular location">
    <subcellularLocation>
        <location evidence="6">Cytoplasm</location>
    </subcellularLocation>
</comment>
<proteinExistence type="inferred from homology"/>
<keyword evidence="5 6" id="KW-0520">NAD</keyword>
<evidence type="ECO:0000256" key="1">
    <source>
        <dbReference type="ARBA" id="ARBA00010124"/>
    </source>
</evidence>
<accession>A0A150IRQ3</accession>
<evidence type="ECO:0000256" key="3">
    <source>
        <dbReference type="ARBA" id="ARBA00022679"/>
    </source>
</evidence>
<evidence type="ECO:0000256" key="5">
    <source>
        <dbReference type="ARBA" id="ARBA00023027"/>
    </source>
</evidence>
<dbReference type="Gene3D" id="3.40.50.620">
    <property type="entry name" value="HUPs"/>
    <property type="match status" value="1"/>
</dbReference>
<keyword evidence="2 6" id="KW-0662">Pyridine nucleotide biosynthesis</keyword>
<keyword evidence="6" id="KW-0963">Cytoplasm</keyword>
<dbReference type="GO" id="GO:0005524">
    <property type="term" value="F:ATP binding"/>
    <property type="evidence" value="ECO:0007669"/>
    <property type="project" value="UniProtKB-KW"/>
</dbReference>
<evidence type="ECO:0000313" key="9">
    <source>
        <dbReference type="Proteomes" id="UP000075398"/>
    </source>
</evidence>
<dbReference type="GO" id="GO:0009435">
    <property type="term" value="P:NAD+ biosynthetic process"/>
    <property type="evidence" value="ECO:0007669"/>
    <property type="project" value="UniProtKB-UniRule"/>
</dbReference>
<reference evidence="8 9" key="1">
    <citation type="journal article" date="2016" name="ISME J.">
        <title>Chasing the elusive Euryarchaeota class WSA2: genomes reveal a uniquely fastidious methyl-reducing methanogen.</title>
        <authorList>
            <person name="Nobu M.K."/>
            <person name="Narihiro T."/>
            <person name="Kuroda K."/>
            <person name="Mei R."/>
            <person name="Liu W.T."/>
        </authorList>
    </citation>
    <scope>NUCLEOTIDE SEQUENCE [LARGE SCALE GENOMIC DNA]</scope>
    <source>
        <strain evidence="8">U1lsi0528_Bin055</strain>
    </source>
</reference>
<keyword evidence="6" id="KW-0547">Nucleotide-binding</keyword>
<dbReference type="EMBL" id="LNGC01000153">
    <property type="protein sequence ID" value="KYC47354.1"/>
    <property type="molecule type" value="Genomic_DNA"/>
</dbReference>
<dbReference type="InterPro" id="IPR004821">
    <property type="entry name" value="Cyt_trans-like"/>
</dbReference>
<sequence length="176" mass="20565">MSRGLFIGRFQPFHNGHYNAIKDILKMEDEVIICVASSQLSYTISNPFSSGERIEMILRSIKEMRDRVIILSTPNIESNSLWVENIIDTFPSFDKVYTNNTLVRLLWEKRGYKVSEVKFHQKNDFNGTLIRELISLDKKWENLVPVETRKYIQEIGGEKRIKDIVKIEEKLRDGAV</sequence>
<evidence type="ECO:0000256" key="2">
    <source>
        <dbReference type="ARBA" id="ARBA00022642"/>
    </source>
</evidence>
<dbReference type="HAMAP" id="MF_00243">
    <property type="entry name" value="NMN_adenylyltr"/>
    <property type="match status" value="1"/>
</dbReference>
<dbReference type="PATRIC" id="fig|1705409.3.peg.2104"/>
<dbReference type="NCBIfam" id="TIGR00125">
    <property type="entry name" value="cyt_tran_rel"/>
    <property type="match status" value="1"/>
</dbReference>
<dbReference type="InterPro" id="IPR006418">
    <property type="entry name" value="NMN_Atrans_arc"/>
</dbReference>
<feature type="domain" description="Cytidyltransferase-like" evidence="7">
    <location>
        <begin position="5"/>
        <end position="77"/>
    </location>
</feature>
<dbReference type="AlphaFoldDB" id="A0A150IRQ3"/>
<keyword evidence="6" id="KW-0067">ATP-binding</keyword>
<dbReference type="Pfam" id="PF01467">
    <property type="entry name" value="CTP_transf_like"/>
    <property type="match status" value="1"/>
</dbReference>
<dbReference type="PANTHER" id="PTHR21342">
    <property type="entry name" value="PHOSPHOPANTETHEINE ADENYLYLTRANSFERASE"/>
    <property type="match status" value="1"/>
</dbReference>
<evidence type="ECO:0000256" key="6">
    <source>
        <dbReference type="HAMAP-Rule" id="MF_00243"/>
    </source>
</evidence>
<dbReference type="Proteomes" id="UP000075398">
    <property type="component" value="Unassembled WGS sequence"/>
</dbReference>
<name>A0A150IRQ3_9EURY</name>
<gene>
    <name evidence="8" type="ORF">AMQ22_01980</name>
</gene>